<dbReference type="AlphaFoldDB" id="A0A0U5HSV1"/>
<dbReference type="EMBL" id="LN831302">
    <property type="protein sequence ID" value="CQH52985.1"/>
    <property type="molecule type" value="Genomic_DNA"/>
</dbReference>
<feature type="domain" description="Response regulatory" evidence="3">
    <location>
        <begin position="15"/>
        <end position="124"/>
    </location>
</feature>
<evidence type="ECO:0000313" key="5">
    <source>
        <dbReference type="Proteomes" id="UP000066737"/>
    </source>
</evidence>
<dbReference type="SMART" id="SM00448">
    <property type="entry name" value="REC"/>
    <property type="match status" value="1"/>
</dbReference>
<evidence type="ECO:0000256" key="1">
    <source>
        <dbReference type="ARBA" id="ARBA00022553"/>
    </source>
</evidence>
<dbReference type="PANTHER" id="PTHR44591">
    <property type="entry name" value="STRESS RESPONSE REGULATOR PROTEIN 1"/>
    <property type="match status" value="1"/>
</dbReference>
<dbReference type="PROSITE" id="PS50110">
    <property type="entry name" value="RESPONSE_REGULATORY"/>
    <property type="match status" value="1"/>
</dbReference>
<dbReference type="InterPro" id="IPR001789">
    <property type="entry name" value="Sig_transdc_resp-reg_receiver"/>
</dbReference>
<dbReference type="InterPro" id="IPR050595">
    <property type="entry name" value="Bact_response_regulator"/>
</dbReference>
<dbReference type="GO" id="GO:0000160">
    <property type="term" value="P:phosphorelay signal transduction system"/>
    <property type="evidence" value="ECO:0007669"/>
    <property type="project" value="InterPro"/>
</dbReference>
<evidence type="ECO:0000313" key="4">
    <source>
        <dbReference type="EMBL" id="CQH52985.1"/>
    </source>
</evidence>
<evidence type="ECO:0000256" key="2">
    <source>
        <dbReference type="PROSITE-ProRule" id="PRU00169"/>
    </source>
</evidence>
<accession>A0A0U5HSV1</accession>
<dbReference type="SUPFAM" id="SSF52172">
    <property type="entry name" value="CheY-like"/>
    <property type="match status" value="1"/>
</dbReference>
<keyword evidence="5" id="KW-1185">Reference proteome</keyword>
<name>A0A0U5HSV1_9EURY</name>
<organism evidence="4 5">
    <name type="scientific">Halobacterium hubeiense</name>
    <dbReference type="NCBI Taxonomy" id="1407499"/>
    <lineage>
        <taxon>Archaea</taxon>
        <taxon>Methanobacteriati</taxon>
        <taxon>Methanobacteriota</taxon>
        <taxon>Stenosarchaea group</taxon>
        <taxon>Halobacteria</taxon>
        <taxon>Halobacteriales</taxon>
        <taxon>Halobacteriaceae</taxon>
        <taxon>Halobacterium</taxon>
    </lineage>
</organism>
<gene>
    <name evidence="4" type="ORF">HHUB_1910</name>
</gene>
<dbReference type="PANTHER" id="PTHR44591:SF3">
    <property type="entry name" value="RESPONSE REGULATORY DOMAIN-CONTAINING PROTEIN"/>
    <property type="match status" value="1"/>
</dbReference>
<feature type="modified residue" description="4-aspartylphosphate" evidence="2">
    <location>
        <position position="62"/>
    </location>
</feature>
<dbReference type="Gene3D" id="3.40.50.2300">
    <property type="match status" value="1"/>
</dbReference>
<sequence>MSGRLAMSRGRDDATVLAVDDLQEYLDVYEHRLGDEYEVRTAHGGEAALAAIDEAVDVVLLDREMPGVSGDDVLAAIREEGYDCRVAMVTANEPDEDVVGIGYDAYLRKPVSGDDLTEVVERLRSLSAYVDAVTALHEASERRAAGEHDPERVRELRDRADDIADGFDPRDYRVVFRDLR</sequence>
<reference evidence="5" key="1">
    <citation type="journal article" date="2016" name="Environ. Microbiol.">
        <title>The complete genome of a viable archaeum isolated from 123-million-year-old rock salt.</title>
        <authorList>
            <person name="Jaakkola S.T."/>
            <person name="Pfeiffer F."/>
            <person name="Ravantti J.J."/>
            <person name="Guo Q."/>
            <person name="Liu Y."/>
            <person name="Chen X."/>
            <person name="Ma H."/>
            <person name="Yang C."/>
            <person name="Oksanen H.M."/>
            <person name="Bamford D.H."/>
        </authorList>
    </citation>
    <scope>NUCLEOTIDE SEQUENCE</scope>
    <source>
        <strain evidence="5">JI20-1</strain>
    </source>
</reference>
<dbReference type="Proteomes" id="UP000066737">
    <property type="component" value="Chromosome I"/>
</dbReference>
<dbReference type="Pfam" id="PF00072">
    <property type="entry name" value="Response_reg"/>
    <property type="match status" value="1"/>
</dbReference>
<evidence type="ECO:0000259" key="3">
    <source>
        <dbReference type="PROSITE" id="PS50110"/>
    </source>
</evidence>
<proteinExistence type="predicted"/>
<keyword evidence="1 2" id="KW-0597">Phosphoprotein</keyword>
<dbReference type="InterPro" id="IPR011006">
    <property type="entry name" value="CheY-like_superfamily"/>
</dbReference>
<dbReference type="STRING" id="1407499.HHUB_1910"/>
<dbReference type="KEGG" id="hhb:Hhub_1910"/>
<protein>
    <submittedName>
        <fullName evidence="4">Receiver box response regulator</fullName>
    </submittedName>
</protein>
<dbReference type="CDD" id="cd00156">
    <property type="entry name" value="REC"/>
    <property type="match status" value="1"/>
</dbReference>